<reference evidence="3" key="2">
    <citation type="journal article" date="2020" name="Antonie Van Leeuwenhoek">
        <title>Labilibaculum antarcticum sp. nov., a novel facultative anaerobic, psychrotorelant bacterium isolated from marine sediment of Antarctica.</title>
        <authorList>
            <person name="Watanabe M."/>
            <person name="Kojima H."/>
            <person name="Fukui M."/>
        </authorList>
    </citation>
    <scope>NUCLEOTIDE SEQUENCE [LARGE SCALE GENOMIC DNA]</scope>
    <source>
        <strain evidence="3">SPP2</strain>
    </source>
</reference>
<dbReference type="KEGG" id="mbas:ALGA_3320"/>
<feature type="chain" id="PRO_5012101247" evidence="1">
    <location>
        <begin position="20"/>
        <end position="391"/>
    </location>
</feature>
<reference evidence="2 3" key="1">
    <citation type="journal article" date="2018" name="Mar. Genomics">
        <title>Complete genome sequence of Marinifilaceae bacterium strain SPP2, isolated from the Antarctic marine sediment.</title>
        <authorList>
            <person name="Watanabe M."/>
            <person name="Kojima H."/>
            <person name="Fukui M."/>
        </authorList>
    </citation>
    <scope>NUCLEOTIDE SEQUENCE [LARGE SCALE GENOMIC DNA]</scope>
    <source>
        <strain evidence="2 3">SPP2</strain>
    </source>
</reference>
<evidence type="ECO:0000256" key="1">
    <source>
        <dbReference type="SAM" id="SignalP"/>
    </source>
</evidence>
<organism evidence="2 3">
    <name type="scientific">Labilibaculum antarcticum</name>
    <dbReference type="NCBI Taxonomy" id="1717717"/>
    <lineage>
        <taxon>Bacteria</taxon>
        <taxon>Pseudomonadati</taxon>
        <taxon>Bacteroidota</taxon>
        <taxon>Bacteroidia</taxon>
        <taxon>Marinilabiliales</taxon>
        <taxon>Marinifilaceae</taxon>
        <taxon>Labilibaculum</taxon>
    </lineage>
</organism>
<sequence length="391" mass="45411">MLKTLLLIIITGLSLQGMAQSSVQEVLQEIEKNNPKLKAHQQYLEAQKLGFRSQNNLANPELEWEKSFSSQEGKPYEILVSQSFDFPTSYIYKNQIRDEKIANLQNSSARVRQEVLLNSELLCFELIYRSKQNTELSTRLDNAEKLSSFFEKRLKEGDANILEVNKIRMLSLNTKNQLQLVRNKIANLKEDLRKQNGGLELNLNTLAYPVISIEEDTQLLLANAINADPYLKQLSSNEQMASKETSLVKTNSLPKISIGYRYLGSDIMKEANGMKLGISIPLWENKNKVKQAKLMEHFRKEELSFEKMEKENEYRKLFQTFFSLKSSLSDYQNVFSEKKYGTLLRKALDFGEISGIEYLMESIYYYESFDTYLEIEYEYNITKAKIVRHLL</sequence>
<dbReference type="Gene3D" id="1.20.1600.10">
    <property type="entry name" value="Outer membrane efflux proteins (OEP)"/>
    <property type="match status" value="1"/>
</dbReference>
<evidence type="ECO:0000313" key="2">
    <source>
        <dbReference type="EMBL" id="BAX81618.1"/>
    </source>
</evidence>
<protein>
    <submittedName>
        <fullName evidence="2">Transporter</fullName>
    </submittedName>
</protein>
<accession>A0A1Y1CMG7</accession>
<dbReference type="AlphaFoldDB" id="A0A1Y1CMG7"/>
<feature type="signal peptide" evidence="1">
    <location>
        <begin position="1"/>
        <end position="19"/>
    </location>
</feature>
<dbReference type="Proteomes" id="UP000218267">
    <property type="component" value="Chromosome"/>
</dbReference>
<dbReference type="SUPFAM" id="SSF56954">
    <property type="entry name" value="Outer membrane efflux proteins (OEP)"/>
    <property type="match status" value="1"/>
</dbReference>
<keyword evidence="3" id="KW-1185">Reference proteome</keyword>
<evidence type="ECO:0000313" key="3">
    <source>
        <dbReference type="Proteomes" id="UP000218267"/>
    </source>
</evidence>
<dbReference type="GO" id="GO:0015562">
    <property type="term" value="F:efflux transmembrane transporter activity"/>
    <property type="evidence" value="ECO:0007669"/>
    <property type="project" value="InterPro"/>
</dbReference>
<dbReference type="OrthoDB" id="712316at2"/>
<gene>
    <name evidence="2" type="ORF">ALGA_3320</name>
</gene>
<name>A0A1Y1CMG7_9BACT</name>
<keyword evidence="1" id="KW-0732">Signal</keyword>
<dbReference type="RefSeq" id="WP_096431187.1">
    <property type="nucleotide sequence ID" value="NZ_AP018042.1"/>
</dbReference>
<proteinExistence type="predicted"/>
<dbReference type="EMBL" id="AP018042">
    <property type="protein sequence ID" value="BAX81618.1"/>
    <property type="molecule type" value="Genomic_DNA"/>
</dbReference>